<dbReference type="EMBL" id="RIZI01000125">
    <property type="protein sequence ID" value="RNF68123.1"/>
    <property type="molecule type" value="Genomic_DNA"/>
</dbReference>
<accession>A0A3M8RIH8</accession>
<feature type="chain" id="PRO_5018143751" description="DUF3300 domain-containing protein" evidence="2">
    <location>
        <begin position="23"/>
        <end position="209"/>
    </location>
</feature>
<evidence type="ECO:0000256" key="1">
    <source>
        <dbReference type="SAM" id="MobiDB-lite"/>
    </source>
</evidence>
<keyword evidence="2" id="KW-0732">Signal</keyword>
<dbReference type="AlphaFoldDB" id="A0A3M8RIH8"/>
<dbReference type="OrthoDB" id="5297574at2"/>
<reference evidence="3" key="1">
    <citation type="submission" date="2018-10" db="EMBL/GenBank/DDBJ databases">
        <title>Acidithiobacillus sulfuriphilus sp. nov.: an extremely acidophilic sulfur-oxidizing chemolithotroph isolated from a neutral pH environment.</title>
        <authorList>
            <person name="Falagan C."/>
            <person name="Moya-Beltran A."/>
            <person name="Quatrini R."/>
            <person name="Johnson D.B."/>
        </authorList>
    </citation>
    <scope>NUCLEOTIDE SEQUENCE [LARGE SCALE GENOMIC DNA]</scope>
    <source>
        <strain evidence="3">CJ-2</strain>
    </source>
</reference>
<gene>
    <name evidence="3" type="ORF">EC580_03370</name>
</gene>
<organism evidence="3">
    <name type="scientific">Acidithiobacillus sulfuriphilus</name>
    <dbReference type="NCBI Taxonomy" id="1867749"/>
    <lineage>
        <taxon>Bacteria</taxon>
        <taxon>Pseudomonadati</taxon>
        <taxon>Pseudomonadota</taxon>
        <taxon>Acidithiobacillia</taxon>
        <taxon>Acidithiobacillales</taxon>
        <taxon>Acidithiobacillaceae</taxon>
        <taxon>Acidithiobacillus</taxon>
    </lineage>
</organism>
<evidence type="ECO:0000256" key="2">
    <source>
        <dbReference type="SAM" id="SignalP"/>
    </source>
</evidence>
<name>A0A3M8RIH8_9PROT</name>
<evidence type="ECO:0000313" key="3">
    <source>
        <dbReference type="EMBL" id="RNF68123.1"/>
    </source>
</evidence>
<proteinExistence type="predicted"/>
<dbReference type="RefSeq" id="WP_123102184.1">
    <property type="nucleotide sequence ID" value="NZ_CP127527.1"/>
</dbReference>
<comment type="caution">
    <text evidence="3">The sequence shown here is derived from an EMBL/GenBank/DDBJ whole genome shotgun (WGS) entry which is preliminary data.</text>
</comment>
<feature type="compositionally biased region" description="Basic and acidic residues" evidence="1">
    <location>
        <begin position="187"/>
        <end position="209"/>
    </location>
</feature>
<evidence type="ECO:0008006" key="4">
    <source>
        <dbReference type="Google" id="ProtNLM"/>
    </source>
</evidence>
<protein>
    <recommendedName>
        <fullName evidence="4">DUF3300 domain-containing protein</fullName>
    </recommendedName>
</protein>
<feature type="signal peptide" evidence="2">
    <location>
        <begin position="1"/>
        <end position="22"/>
    </location>
</feature>
<feature type="compositionally biased region" description="Gly residues" evidence="1">
    <location>
        <begin position="172"/>
        <end position="186"/>
    </location>
</feature>
<sequence length="209" mass="22534">MKTISSLLTATLFLGASNLALADGPPVSVQLNVGTTPVYLPPAYPPMAVPPVMVWLPQLQVYAALGAPQPIFYLGQSYYYYYGNRWYAGPGYRGPWRPLAAPPPPLRGYRGNDWGRYQERAREYYRQPNWRQFRAGERPPALRGEGPQGPGRPGYVPQKHGPQGYGPERPGPGHGPGGDRGPGGDHGPGDHGHGDAHGGRGDGHHGPGD</sequence>
<feature type="region of interest" description="Disordered" evidence="1">
    <location>
        <begin position="128"/>
        <end position="209"/>
    </location>
</feature>